<feature type="domain" description="PurM-like C-terminal" evidence="7">
    <location>
        <begin position="139"/>
        <end position="316"/>
    </location>
</feature>
<name>G9YJD1_9FIRM</name>
<sequence>MLDGIPRHHDDRLIVGYDKSDDASVYVVRDDLAIVQSVDFFPPIVDDPYTFGQIAAANSLSDIFAMGAEPKLAMNVMAINSAMGQEAVRDLLQGGYSKAYEAGVLITGGHTIEDKEPKYGLSVTGFMHPAQLLSNSSAREGDILLLTKPLGVGILTTAAKVGLVDETLERQLFKEMAELNKYGRDIMIKYDVHSCTDITGFGLMGHAYEMASGSGVTIHLDAADVPYHEEAIAMAEQGFIPAGAYRNRDYTEGHVRIEGNVSAPVLDILYDPQTSGGLMIAVSEKDAIALERELKGSLPCGQIIGHVTAKEDADLVID</sequence>
<evidence type="ECO:0000313" key="9">
    <source>
        <dbReference type="Proteomes" id="UP000005481"/>
    </source>
</evidence>
<keyword evidence="1" id="KW-0808">Transferase</keyword>
<dbReference type="InterPro" id="IPR016188">
    <property type="entry name" value="PurM-like_N"/>
</dbReference>
<accession>G9YJD1</accession>
<gene>
    <name evidence="8" type="ORF">HMPREF0080_01779</name>
</gene>
<organism evidence="8 9">
    <name type="scientific">Anaeroglobus geminatus F0357</name>
    <dbReference type="NCBI Taxonomy" id="861450"/>
    <lineage>
        <taxon>Bacteria</taxon>
        <taxon>Bacillati</taxon>
        <taxon>Bacillota</taxon>
        <taxon>Negativicutes</taxon>
        <taxon>Veillonellales</taxon>
        <taxon>Veillonellaceae</taxon>
        <taxon>Anaeroglobus</taxon>
    </lineage>
</organism>
<dbReference type="InterPro" id="IPR004536">
    <property type="entry name" value="SPS/SelD"/>
</dbReference>
<keyword evidence="3 8" id="KW-0418">Kinase</keyword>
<dbReference type="PANTHER" id="PTHR10256">
    <property type="entry name" value="SELENIDE, WATER DIKINASE"/>
    <property type="match status" value="1"/>
</dbReference>
<dbReference type="EMBL" id="AGCJ01000076">
    <property type="protein sequence ID" value="EHM38647.1"/>
    <property type="molecule type" value="Genomic_DNA"/>
</dbReference>
<keyword evidence="9" id="KW-1185">Reference proteome</keyword>
<dbReference type="SUPFAM" id="SSF55326">
    <property type="entry name" value="PurM N-terminal domain-like"/>
    <property type="match status" value="1"/>
</dbReference>
<dbReference type="eggNOG" id="COG0709">
    <property type="taxonomic scope" value="Bacteria"/>
</dbReference>
<protein>
    <submittedName>
        <fullName evidence="8">Selenide, water dikinase</fullName>
    </submittedName>
</protein>
<dbReference type="PANTHER" id="PTHR10256:SF0">
    <property type="entry name" value="INACTIVE SELENIDE, WATER DIKINASE-LIKE PROTEIN-RELATED"/>
    <property type="match status" value="1"/>
</dbReference>
<reference evidence="8 9" key="1">
    <citation type="submission" date="2011-08" db="EMBL/GenBank/DDBJ databases">
        <authorList>
            <person name="Weinstock G."/>
            <person name="Sodergren E."/>
            <person name="Clifton S."/>
            <person name="Fulton L."/>
            <person name="Fulton B."/>
            <person name="Courtney L."/>
            <person name="Fronick C."/>
            <person name="Harrison M."/>
            <person name="Strong C."/>
            <person name="Farmer C."/>
            <person name="Delahaunty K."/>
            <person name="Markovic C."/>
            <person name="Hall O."/>
            <person name="Minx P."/>
            <person name="Tomlinson C."/>
            <person name="Mitreva M."/>
            <person name="Hou S."/>
            <person name="Chen J."/>
            <person name="Wollam A."/>
            <person name="Pepin K.H."/>
            <person name="Johnson M."/>
            <person name="Bhonagiri V."/>
            <person name="Zhang X."/>
            <person name="Suruliraj S."/>
            <person name="Warren W."/>
            <person name="Chinwalla A."/>
            <person name="Mardis E.R."/>
            <person name="Wilson R.K."/>
        </authorList>
    </citation>
    <scope>NUCLEOTIDE SEQUENCE [LARGE SCALE GENOMIC DNA]</scope>
    <source>
        <strain evidence="8 9">F0357</strain>
    </source>
</reference>
<dbReference type="STRING" id="861450.HMPREF0080_01779"/>
<dbReference type="InterPro" id="IPR010918">
    <property type="entry name" value="PurM-like_C_dom"/>
</dbReference>
<dbReference type="Proteomes" id="UP000005481">
    <property type="component" value="Unassembled WGS sequence"/>
</dbReference>
<keyword evidence="5" id="KW-0711">Selenium</keyword>
<dbReference type="SUPFAM" id="SSF56042">
    <property type="entry name" value="PurM C-terminal domain-like"/>
    <property type="match status" value="1"/>
</dbReference>
<dbReference type="Gene3D" id="3.90.650.10">
    <property type="entry name" value="PurM-like C-terminal domain"/>
    <property type="match status" value="1"/>
</dbReference>
<proteinExistence type="predicted"/>
<evidence type="ECO:0000256" key="3">
    <source>
        <dbReference type="ARBA" id="ARBA00022777"/>
    </source>
</evidence>
<dbReference type="GO" id="GO:0004756">
    <property type="term" value="F:selenide, water dikinase activity"/>
    <property type="evidence" value="ECO:0007669"/>
    <property type="project" value="TreeGrafter"/>
</dbReference>
<evidence type="ECO:0000256" key="1">
    <source>
        <dbReference type="ARBA" id="ARBA00022679"/>
    </source>
</evidence>
<dbReference type="Gene3D" id="3.30.1330.10">
    <property type="entry name" value="PurM-like, N-terminal domain"/>
    <property type="match status" value="1"/>
</dbReference>
<dbReference type="InterPro" id="IPR036676">
    <property type="entry name" value="PurM-like_C_sf"/>
</dbReference>
<dbReference type="GO" id="GO:0016260">
    <property type="term" value="P:selenocysteine biosynthetic process"/>
    <property type="evidence" value="ECO:0007669"/>
    <property type="project" value="TreeGrafter"/>
</dbReference>
<evidence type="ECO:0000256" key="4">
    <source>
        <dbReference type="ARBA" id="ARBA00022840"/>
    </source>
</evidence>
<dbReference type="Pfam" id="PF00586">
    <property type="entry name" value="AIRS"/>
    <property type="match status" value="1"/>
</dbReference>
<dbReference type="NCBIfam" id="TIGR00476">
    <property type="entry name" value="selD"/>
    <property type="match status" value="1"/>
</dbReference>
<dbReference type="CDD" id="cd02195">
    <property type="entry name" value="SelD"/>
    <property type="match status" value="1"/>
</dbReference>
<dbReference type="GO" id="GO:0005524">
    <property type="term" value="F:ATP binding"/>
    <property type="evidence" value="ECO:0007669"/>
    <property type="project" value="UniProtKB-KW"/>
</dbReference>
<keyword evidence="4" id="KW-0067">ATP-binding</keyword>
<dbReference type="PIRSF" id="PIRSF036407">
    <property type="entry name" value="Selenphspht_syn"/>
    <property type="match status" value="1"/>
</dbReference>
<evidence type="ECO:0000313" key="8">
    <source>
        <dbReference type="EMBL" id="EHM38647.1"/>
    </source>
</evidence>
<dbReference type="GO" id="GO:0005737">
    <property type="term" value="C:cytoplasm"/>
    <property type="evidence" value="ECO:0007669"/>
    <property type="project" value="TreeGrafter"/>
</dbReference>
<evidence type="ECO:0000256" key="2">
    <source>
        <dbReference type="ARBA" id="ARBA00022741"/>
    </source>
</evidence>
<feature type="domain" description="PurM-like N-terminal" evidence="6">
    <location>
        <begin position="21"/>
        <end position="127"/>
    </location>
</feature>
<dbReference type="InterPro" id="IPR036921">
    <property type="entry name" value="PurM-like_N_sf"/>
</dbReference>
<dbReference type="AlphaFoldDB" id="G9YJD1"/>
<dbReference type="Pfam" id="PF02769">
    <property type="entry name" value="AIRS_C"/>
    <property type="match status" value="1"/>
</dbReference>
<evidence type="ECO:0000256" key="5">
    <source>
        <dbReference type="ARBA" id="ARBA00023266"/>
    </source>
</evidence>
<comment type="caution">
    <text evidence="8">The sequence shown here is derived from an EMBL/GenBank/DDBJ whole genome shotgun (WGS) entry which is preliminary data.</text>
</comment>
<evidence type="ECO:0000259" key="6">
    <source>
        <dbReference type="Pfam" id="PF00586"/>
    </source>
</evidence>
<evidence type="ECO:0000259" key="7">
    <source>
        <dbReference type="Pfam" id="PF02769"/>
    </source>
</evidence>
<dbReference type="PATRIC" id="fig|861450.3.peg.1646"/>
<dbReference type="HOGENOM" id="CLU_032859_0_0_9"/>
<keyword evidence="2" id="KW-0547">Nucleotide-binding</keyword>